<comment type="caution">
    <text evidence="3">The sequence shown here is derived from an EMBL/GenBank/DDBJ whole genome shotgun (WGS) entry which is preliminary data.</text>
</comment>
<dbReference type="InterPro" id="IPR013866">
    <property type="entry name" value="Sphingolipid_d4-desaturase_N"/>
</dbReference>
<dbReference type="RefSeq" id="WP_379955407.1">
    <property type="nucleotide sequence ID" value="NZ_JAUYVI010000003.1"/>
</dbReference>
<keyword evidence="1" id="KW-0472">Membrane</keyword>
<feature type="transmembrane region" description="Helical" evidence="1">
    <location>
        <begin position="38"/>
        <end position="57"/>
    </location>
</feature>
<dbReference type="InterPro" id="IPR005804">
    <property type="entry name" value="FA_desaturase_dom"/>
</dbReference>
<evidence type="ECO:0000313" key="3">
    <source>
        <dbReference type="EMBL" id="MDQ7247962.1"/>
    </source>
</evidence>
<feature type="transmembrane region" description="Helical" evidence="1">
    <location>
        <begin position="96"/>
        <end position="118"/>
    </location>
</feature>
<dbReference type="GO" id="GO:0016491">
    <property type="term" value="F:oxidoreductase activity"/>
    <property type="evidence" value="ECO:0007669"/>
    <property type="project" value="UniProtKB-KW"/>
</dbReference>
<name>A0ABU0YL82_9PROT</name>
<feature type="domain" description="Sphingolipid delta4-desaturase N-terminal" evidence="2">
    <location>
        <begin position="1"/>
        <end position="39"/>
    </location>
</feature>
<keyword evidence="1" id="KW-1133">Transmembrane helix</keyword>
<feature type="transmembrane region" description="Helical" evidence="1">
    <location>
        <begin position="63"/>
        <end position="84"/>
    </location>
</feature>
<dbReference type="PANTHER" id="PTHR12879">
    <property type="entry name" value="SPHINGOLIPID DELTA 4 DESATURASE/C-4 HYDROXYLASE PROTEIN DES2"/>
    <property type="match status" value="1"/>
</dbReference>
<evidence type="ECO:0000313" key="4">
    <source>
        <dbReference type="Proteomes" id="UP001230156"/>
    </source>
</evidence>
<dbReference type="Proteomes" id="UP001230156">
    <property type="component" value="Unassembled WGS sequence"/>
</dbReference>
<sequence>MQNLDFTYSDAVNEHFQRRRDILKAHPEVRQLIAKNPWTAAWVIGLGAAQFIIAANITQAPWWAMLLVAYFVGAVINHALYVLMHECTHDTVFEKAVWNRVLGIVCDFALALPSAMAFRKYHLMHHKYLGQYERDPDIVLHGEAKLVGNSAVRKALWIAGLSISQMLRPLKVKMLIGKPIGDNWMTANMVIQVLVDAALVYFFGWYALLYLVLSTFFALGLHPMGGRWIQEHYSVDRKQDTHSYYGPLNRLCFNMGYHVEHHDFANVPWNNLPKLKKVAGEFYDNRFYYRSWVAVVLGFIFNPQMSAYSRVIHNQSVPNKQAAE</sequence>
<evidence type="ECO:0000259" key="2">
    <source>
        <dbReference type="SMART" id="SM01269"/>
    </source>
</evidence>
<dbReference type="EC" id="1.14.19.-" evidence="3"/>
<dbReference type="SMART" id="SM01269">
    <property type="entry name" value="Lipid_DES"/>
    <property type="match status" value="1"/>
</dbReference>
<dbReference type="Pfam" id="PF08557">
    <property type="entry name" value="Lipid_DES"/>
    <property type="match status" value="1"/>
</dbReference>
<proteinExistence type="predicted"/>
<dbReference type="Pfam" id="PF00487">
    <property type="entry name" value="FA_desaturase"/>
    <property type="match status" value="1"/>
</dbReference>
<keyword evidence="3" id="KW-0560">Oxidoreductase</keyword>
<gene>
    <name evidence="3" type="ORF">Q8A70_09810</name>
</gene>
<protein>
    <submittedName>
        <fullName evidence="3">Fatty acid desaturase</fullName>
        <ecNumber evidence="3">1.14.19.-</ecNumber>
    </submittedName>
</protein>
<feature type="transmembrane region" description="Helical" evidence="1">
    <location>
        <begin position="198"/>
        <end position="221"/>
    </location>
</feature>
<dbReference type="EMBL" id="JAUYVI010000003">
    <property type="protein sequence ID" value="MDQ7247962.1"/>
    <property type="molecule type" value="Genomic_DNA"/>
</dbReference>
<accession>A0ABU0YL82</accession>
<organism evidence="3 4">
    <name type="scientific">Dongia sedimenti</name>
    <dbReference type="NCBI Taxonomy" id="3064282"/>
    <lineage>
        <taxon>Bacteria</taxon>
        <taxon>Pseudomonadati</taxon>
        <taxon>Pseudomonadota</taxon>
        <taxon>Alphaproteobacteria</taxon>
        <taxon>Rhodospirillales</taxon>
        <taxon>Dongiaceae</taxon>
        <taxon>Dongia</taxon>
    </lineage>
</organism>
<keyword evidence="4" id="KW-1185">Reference proteome</keyword>
<dbReference type="PANTHER" id="PTHR12879:SF8">
    <property type="entry name" value="SPHINGOLIPID DELTA(4)-DESATURASE DES1"/>
    <property type="match status" value="1"/>
</dbReference>
<reference evidence="4" key="1">
    <citation type="submission" date="2023-08" db="EMBL/GenBank/DDBJ databases">
        <title>Rhodospirillaceae gen. nov., a novel taxon isolated from the Yangtze River Yuezi River estuary sludge.</title>
        <authorList>
            <person name="Ruan L."/>
        </authorList>
    </citation>
    <scope>NUCLEOTIDE SEQUENCE [LARGE SCALE GENOMIC DNA]</scope>
    <source>
        <strain evidence="4">R-7</strain>
    </source>
</reference>
<keyword evidence="1" id="KW-0812">Transmembrane</keyword>
<evidence type="ECO:0000256" key="1">
    <source>
        <dbReference type="SAM" id="Phobius"/>
    </source>
</evidence>